<proteinExistence type="predicted"/>
<name>A0A0A8Y7N4_ARUDO</name>
<evidence type="ECO:0000313" key="1">
    <source>
        <dbReference type="EMBL" id="JAD22156.1"/>
    </source>
</evidence>
<reference evidence="1" key="2">
    <citation type="journal article" date="2015" name="Data Brief">
        <title>Shoot transcriptome of the giant reed, Arundo donax.</title>
        <authorList>
            <person name="Barrero R.A."/>
            <person name="Guerrero F.D."/>
            <person name="Moolhuijzen P."/>
            <person name="Goolsby J.A."/>
            <person name="Tidwell J."/>
            <person name="Bellgard S.E."/>
            <person name="Bellgard M.I."/>
        </authorList>
    </citation>
    <scope>NUCLEOTIDE SEQUENCE</scope>
    <source>
        <tissue evidence="1">Shoot tissue taken approximately 20 cm above the soil surface</tissue>
    </source>
</reference>
<accession>A0A0A8Y7N4</accession>
<protein>
    <submittedName>
        <fullName evidence="1">Uncharacterized protein</fullName>
    </submittedName>
</protein>
<sequence>MSSVEISQPTNNLRIICIPKATKSGLTIQHRS</sequence>
<reference evidence="1" key="1">
    <citation type="submission" date="2014-09" db="EMBL/GenBank/DDBJ databases">
        <authorList>
            <person name="Magalhaes I.L.F."/>
            <person name="Oliveira U."/>
            <person name="Santos F.R."/>
            <person name="Vidigal T.H.D.A."/>
            <person name="Brescovit A.D."/>
            <person name="Santos A.J."/>
        </authorList>
    </citation>
    <scope>NUCLEOTIDE SEQUENCE</scope>
    <source>
        <tissue evidence="1">Shoot tissue taken approximately 20 cm above the soil surface</tissue>
    </source>
</reference>
<dbReference type="EMBL" id="GBRH01275739">
    <property type="protein sequence ID" value="JAD22156.1"/>
    <property type="molecule type" value="Transcribed_RNA"/>
</dbReference>
<dbReference type="AlphaFoldDB" id="A0A0A8Y7N4"/>
<organism evidence="1">
    <name type="scientific">Arundo donax</name>
    <name type="common">Giant reed</name>
    <name type="synonym">Donax arundinaceus</name>
    <dbReference type="NCBI Taxonomy" id="35708"/>
    <lineage>
        <taxon>Eukaryota</taxon>
        <taxon>Viridiplantae</taxon>
        <taxon>Streptophyta</taxon>
        <taxon>Embryophyta</taxon>
        <taxon>Tracheophyta</taxon>
        <taxon>Spermatophyta</taxon>
        <taxon>Magnoliopsida</taxon>
        <taxon>Liliopsida</taxon>
        <taxon>Poales</taxon>
        <taxon>Poaceae</taxon>
        <taxon>PACMAD clade</taxon>
        <taxon>Arundinoideae</taxon>
        <taxon>Arundineae</taxon>
        <taxon>Arundo</taxon>
    </lineage>
</organism>